<evidence type="ECO:0000313" key="2">
    <source>
        <dbReference type="EMBL" id="KAF5840825.1"/>
    </source>
</evidence>
<dbReference type="Proteomes" id="UP000815325">
    <property type="component" value="Unassembled WGS sequence"/>
</dbReference>
<dbReference type="Gene3D" id="3.40.50.1580">
    <property type="entry name" value="Nucleoside phosphorylase domain"/>
    <property type="match status" value="1"/>
</dbReference>
<dbReference type="InterPro" id="IPR044580">
    <property type="entry name" value="MTAN"/>
</dbReference>
<gene>
    <name evidence="2" type="ORF">DUNSADRAFT_15367</name>
</gene>
<evidence type="ECO:0000259" key="1">
    <source>
        <dbReference type="Pfam" id="PF01048"/>
    </source>
</evidence>
<dbReference type="PANTHER" id="PTHR46994:SF1">
    <property type="entry name" value="5'-METHYLTHIOADENOSINE NUCLEOSIDASE"/>
    <property type="match status" value="1"/>
</dbReference>
<dbReference type="EMBL" id="MU069502">
    <property type="protein sequence ID" value="KAF5840825.1"/>
    <property type="molecule type" value="Genomic_DNA"/>
</dbReference>
<proteinExistence type="predicted"/>
<sequence>MSPNAVQRVLLVFAMETEAMPLVKRLGLQRDAADKILQPAPCVTFSGRACDMDVHVVWNGRCGTHGVDNVGTVPAALSTYIAAQAFKPHVIISAGTAGGFKSRGAAIGDVFVSDAVMHHDRRIPLPSFNQYGISYTKTLAVASMAATLGLKTGTVTSGNSLDYTDKDMEIMTQHSAAVKEMEAGAIAWVAQMFQVPLLCVKAITDIVDGGRPSHEEFLENLHAAAASLQSTLPKVLQFMAGKEPSGL</sequence>
<reference evidence="2" key="1">
    <citation type="submission" date="2017-08" db="EMBL/GenBank/DDBJ databases">
        <authorList>
            <person name="Polle J.E."/>
            <person name="Barry K."/>
            <person name="Cushman J."/>
            <person name="Schmutz J."/>
            <person name="Tran D."/>
            <person name="Hathwaick L.T."/>
            <person name="Yim W.C."/>
            <person name="Jenkins J."/>
            <person name="Mckie-Krisberg Z.M."/>
            <person name="Prochnik S."/>
            <person name="Lindquist E."/>
            <person name="Dockter R.B."/>
            <person name="Adam C."/>
            <person name="Molina H."/>
            <person name="Bunkerborg J."/>
            <person name="Jin E."/>
            <person name="Buchheim M."/>
            <person name="Magnuson J."/>
        </authorList>
    </citation>
    <scope>NUCLEOTIDE SEQUENCE</scope>
    <source>
        <strain evidence="2">CCAP 19/18</strain>
    </source>
</reference>
<feature type="domain" description="Nucleoside phosphorylase" evidence="1">
    <location>
        <begin position="9"/>
        <end position="233"/>
    </location>
</feature>
<dbReference type="InterPro" id="IPR035994">
    <property type="entry name" value="Nucleoside_phosphorylase_sf"/>
</dbReference>
<dbReference type="InterPro" id="IPR000845">
    <property type="entry name" value="Nucleoside_phosphorylase_d"/>
</dbReference>
<protein>
    <submittedName>
        <fullName evidence="2">Nucleoside phosphorylase domain-containing protein</fullName>
    </submittedName>
</protein>
<organism evidence="2 3">
    <name type="scientific">Dunaliella salina</name>
    <name type="common">Green alga</name>
    <name type="synonym">Protococcus salinus</name>
    <dbReference type="NCBI Taxonomy" id="3046"/>
    <lineage>
        <taxon>Eukaryota</taxon>
        <taxon>Viridiplantae</taxon>
        <taxon>Chlorophyta</taxon>
        <taxon>core chlorophytes</taxon>
        <taxon>Chlorophyceae</taxon>
        <taxon>CS clade</taxon>
        <taxon>Chlamydomonadales</taxon>
        <taxon>Dunaliellaceae</taxon>
        <taxon>Dunaliella</taxon>
    </lineage>
</organism>
<keyword evidence="3" id="KW-1185">Reference proteome</keyword>
<dbReference type="CDD" id="cd09008">
    <property type="entry name" value="MTAN"/>
    <property type="match status" value="1"/>
</dbReference>
<name>A0ABQ7H1V0_DUNSA</name>
<evidence type="ECO:0000313" key="3">
    <source>
        <dbReference type="Proteomes" id="UP000815325"/>
    </source>
</evidence>
<accession>A0ABQ7H1V0</accession>
<dbReference type="SUPFAM" id="SSF53167">
    <property type="entry name" value="Purine and uridine phosphorylases"/>
    <property type="match status" value="1"/>
</dbReference>
<comment type="caution">
    <text evidence="2">The sequence shown here is derived from an EMBL/GenBank/DDBJ whole genome shotgun (WGS) entry which is preliminary data.</text>
</comment>
<dbReference type="Pfam" id="PF01048">
    <property type="entry name" value="PNP_UDP_1"/>
    <property type="match status" value="1"/>
</dbReference>
<dbReference type="PANTHER" id="PTHR46994">
    <property type="entry name" value="5'-METHYLTHIOADENOSINE/S-ADENOSYLHOMOCYSTEINE NUCLEOSIDASE 1"/>
    <property type="match status" value="1"/>
</dbReference>